<dbReference type="Gene3D" id="1.10.400.10">
    <property type="entry name" value="GI Alpha 1, domain 2-like"/>
    <property type="match status" value="1"/>
</dbReference>
<gene>
    <name evidence="8" type="primary">P87033</name>
</gene>
<protein>
    <submittedName>
        <fullName evidence="8">Guanine nucleotide-binding protein alpha-2 subunit</fullName>
    </submittedName>
</protein>
<keyword evidence="4" id="KW-0807">Transducer</keyword>
<feature type="compositionally biased region" description="Basic and acidic residues" evidence="7">
    <location>
        <begin position="9"/>
        <end position="26"/>
    </location>
</feature>
<evidence type="ECO:0000256" key="1">
    <source>
        <dbReference type="ARBA" id="ARBA00022723"/>
    </source>
</evidence>
<dbReference type="FunFam" id="3.40.50.300:FF:000692">
    <property type="entry name" value="Guanine nucleotide-binding protein subunit alpha"/>
    <property type="match status" value="1"/>
</dbReference>
<dbReference type="GO" id="GO:0005525">
    <property type="term" value="F:GTP binding"/>
    <property type="evidence" value="ECO:0007669"/>
    <property type="project" value="UniProtKB-KW"/>
</dbReference>
<evidence type="ECO:0000256" key="3">
    <source>
        <dbReference type="ARBA" id="ARBA00023134"/>
    </source>
</evidence>
<feature type="region of interest" description="Disordered" evidence="7">
    <location>
        <begin position="1"/>
        <end position="26"/>
    </location>
</feature>
<dbReference type="InterPro" id="IPR027417">
    <property type="entry name" value="P-loop_NTPase"/>
</dbReference>
<dbReference type="GO" id="GO:0046872">
    <property type="term" value="F:metal ion binding"/>
    <property type="evidence" value="ECO:0007669"/>
    <property type="project" value="UniProtKB-KW"/>
</dbReference>
<feature type="binding site" evidence="6">
    <location>
        <position position="41"/>
    </location>
    <ligand>
        <name>Mg(2+)</name>
        <dbReference type="ChEBI" id="CHEBI:18420"/>
    </ligand>
</feature>
<dbReference type="PANTHER" id="PTHR10218">
    <property type="entry name" value="GTP-BINDING PROTEIN ALPHA SUBUNIT"/>
    <property type="match status" value="1"/>
</dbReference>
<feature type="binding site" evidence="5">
    <location>
        <begin position="168"/>
        <end position="174"/>
    </location>
    <ligand>
        <name>GTP</name>
        <dbReference type="ChEBI" id="CHEBI:37565"/>
    </ligand>
</feature>
<keyword evidence="6" id="KW-0460">Magnesium</keyword>
<dbReference type="CDD" id="cd00066">
    <property type="entry name" value="G-alpha"/>
    <property type="match status" value="1"/>
</dbReference>
<keyword evidence="2 5" id="KW-0547">Nucleotide-binding</keyword>
<dbReference type="GO" id="GO:0005834">
    <property type="term" value="C:heterotrimeric G-protein complex"/>
    <property type="evidence" value="ECO:0007669"/>
    <property type="project" value="TreeGrafter"/>
</dbReference>
<dbReference type="GO" id="GO:0003924">
    <property type="term" value="F:GTPase activity"/>
    <property type="evidence" value="ECO:0007669"/>
    <property type="project" value="InterPro"/>
</dbReference>
<evidence type="ECO:0000256" key="6">
    <source>
        <dbReference type="PIRSR" id="PIRSR601019-2"/>
    </source>
</evidence>
<evidence type="ECO:0000313" key="8">
    <source>
        <dbReference type="EMBL" id="VWO94503.1"/>
    </source>
</evidence>
<dbReference type="SUPFAM" id="SSF52540">
    <property type="entry name" value="P-loop containing nucleoside triphosphate hydrolases"/>
    <property type="match status" value="1"/>
</dbReference>
<dbReference type="Gene3D" id="3.40.50.300">
    <property type="entry name" value="P-loop containing nucleotide triphosphate hydrolases"/>
    <property type="match status" value="1"/>
</dbReference>
<evidence type="ECO:0000256" key="4">
    <source>
        <dbReference type="ARBA" id="ARBA00023224"/>
    </source>
</evidence>
<keyword evidence="3 5" id="KW-0342">GTP-binding</keyword>
<name>A0A5K1JSG1_9APHY</name>
<dbReference type="InterPro" id="IPR001019">
    <property type="entry name" value="Gprotein_alpha_su"/>
</dbReference>
<dbReference type="PRINTS" id="PR00318">
    <property type="entry name" value="GPROTEINA"/>
</dbReference>
<dbReference type="Pfam" id="PF00503">
    <property type="entry name" value="G-alpha"/>
    <property type="match status" value="1"/>
</dbReference>
<feature type="binding site" evidence="6">
    <location>
        <position position="174"/>
    </location>
    <ligand>
        <name>Mg(2+)</name>
        <dbReference type="ChEBI" id="CHEBI:18420"/>
    </ligand>
</feature>
<sequence>MMGACISSEKLDPLPKPELPKPEARKPAKVLLLGSPDSGRTTVLKQMQLIHHLSFSQEDIESQRQLIFSNLTHGLAWVIRAAKNMGLEVAPQNRHLLSLLCAADDINDYEPYPIEYYEVLKRLWEDPNVQVAYACANEAALQDNLLYYYAHLDRLFKRSYVPTEEDILHSYVRTTGISENMFSLRGHDVVMVDAGGRKSERKKWIHYFKMNPTCVLFVVSLSGYDQYCLIEDMCMNQVVEAMILWMSICRTRWLENTPIVLFLNKDDLFERKIQTSHIKDYFSASAISLFVGRVSTAYHGPPSGVRWPAM</sequence>
<dbReference type="SMART" id="SM00275">
    <property type="entry name" value="G_alpha"/>
    <property type="match status" value="1"/>
</dbReference>
<evidence type="ECO:0000256" key="2">
    <source>
        <dbReference type="ARBA" id="ARBA00022741"/>
    </source>
</evidence>
<evidence type="ECO:0000256" key="5">
    <source>
        <dbReference type="PIRSR" id="PIRSR601019-1"/>
    </source>
</evidence>
<dbReference type="GO" id="GO:0001664">
    <property type="term" value="F:G protein-coupled receptor binding"/>
    <property type="evidence" value="ECO:0007669"/>
    <property type="project" value="TreeGrafter"/>
</dbReference>
<dbReference type="GO" id="GO:0031683">
    <property type="term" value="F:G-protein beta/gamma-subunit complex binding"/>
    <property type="evidence" value="ECO:0007669"/>
    <property type="project" value="InterPro"/>
</dbReference>
<dbReference type="SUPFAM" id="SSF47895">
    <property type="entry name" value="Transducin (alpha subunit), insertion domain"/>
    <property type="match status" value="1"/>
</dbReference>
<feature type="binding site" evidence="5">
    <location>
        <begin position="264"/>
        <end position="267"/>
    </location>
    <ligand>
        <name>GTP</name>
        <dbReference type="ChEBI" id="CHEBI:37565"/>
    </ligand>
</feature>
<organism evidence="8">
    <name type="scientific">Ganoderma boninense</name>
    <dbReference type="NCBI Taxonomy" id="34458"/>
    <lineage>
        <taxon>Eukaryota</taxon>
        <taxon>Fungi</taxon>
        <taxon>Dikarya</taxon>
        <taxon>Basidiomycota</taxon>
        <taxon>Agaricomycotina</taxon>
        <taxon>Agaricomycetes</taxon>
        <taxon>Polyporales</taxon>
        <taxon>Polyporaceae</taxon>
        <taxon>Ganoderma</taxon>
    </lineage>
</organism>
<proteinExistence type="predicted"/>
<dbReference type="EMBL" id="LR724017">
    <property type="protein sequence ID" value="VWO94503.1"/>
    <property type="molecule type" value="Genomic_DNA"/>
</dbReference>
<keyword evidence="1 6" id="KW-0479">Metal-binding</keyword>
<accession>A0A5K1JSG1</accession>
<evidence type="ECO:0000256" key="7">
    <source>
        <dbReference type="SAM" id="MobiDB-lite"/>
    </source>
</evidence>
<dbReference type="GO" id="GO:0007186">
    <property type="term" value="P:G protein-coupled receptor signaling pathway"/>
    <property type="evidence" value="ECO:0007669"/>
    <property type="project" value="InterPro"/>
</dbReference>
<dbReference type="PANTHER" id="PTHR10218:SF242">
    <property type="entry name" value="GUANINE NUCLEOTIDE-BINDING PROTEIN ALPHA-1 SUBUNIT"/>
    <property type="match status" value="1"/>
</dbReference>
<dbReference type="PROSITE" id="PS51882">
    <property type="entry name" value="G_ALPHA"/>
    <property type="match status" value="1"/>
</dbReference>
<dbReference type="AlphaFoldDB" id="A0A5K1JSG1"/>
<reference evidence="8" key="1">
    <citation type="submission" date="2019-10" db="EMBL/GenBank/DDBJ databases">
        <authorList>
            <person name="Nor Muhammad N."/>
        </authorList>
    </citation>
    <scope>NUCLEOTIDE SEQUENCE</scope>
</reference>
<dbReference type="GO" id="GO:0000750">
    <property type="term" value="P:pheromone-dependent signal transduction involved in conjugation with cellular fusion"/>
    <property type="evidence" value="ECO:0007669"/>
    <property type="project" value="TreeGrafter"/>
</dbReference>
<dbReference type="InterPro" id="IPR011025">
    <property type="entry name" value="GproteinA_insert"/>
</dbReference>
<dbReference type="GO" id="GO:0005737">
    <property type="term" value="C:cytoplasm"/>
    <property type="evidence" value="ECO:0007669"/>
    <property type="project" value="TreeGrafter"/>
</dbReference>